<sequence length="164" mass="18761">MPENRGLHPPSPLPPVNTPATSPEVTFEDWSLKNRKLFLQMLDDLMDADVRSTAESLEPLRIACRMIPRLFNAFSDIECLLLDIGAILNQAADPDMYKERILELDENQRADVTRDFKDLMRVLSCIRKDLPLWVEDDLVFRTLIDFVSVRARLAPALIMLLPGQ</sequence>
<reference evidence="1" key="1">
    <citation type="submission" date="2022-07" db="EMBL/GenBank/DDBJ databases">
        <title>Genome Sequence of Phlebia brevispora.</title>
        <authorList>
            <person name="Buettner E."/>
        </authorList>
    </citation>
    <scope>NUCLEOTIDE SEQUENCE</scope>
    <source>
        <strain evidence="1">MPL23</strain>
    </source>
</reference>
<keyword evidence="2" id="KW-1185">Reference proteome</keyword>
<gene>
    <name evidence="1" type="ORF">NM688_g1364</name>
</gene>
<organism evidence="1 2">
    <name type="scientific">Phlebia brevispora</name>
    <dbReference type="NCBI Taxonomy" id="194682"/>
    <lineage>
        <taxon>Eukaryota</taxon>
        <taxon>Fungi</taxon>
        <taxon>Dikarya</taxon>
        <taxon>Basidiomycota</taxon>
        <taxon>Agaricomycotina</taxon>
        <taxon>Agaricomycetes</taxon>
        <taxon>Polyporales</taxon>
        <taxon>Meruliaceae</taxon>
        <taxon>Phlebia</taxon>
    </lineage>
</organism>
<name>A0ACC1TBD9_9APHY</name>
<comment type="caution">
    <text evidence="1">The sequence shown here is derived from an EMBL/GenBank/DDBJ whole genome shotgun (WGS) entry which is preliminary data.</text>
</comment>
<protein>
    <submittedName>
        <fullName evidence="1">Uncharacterized protein</fullName>
    </submittedName>
</protein>
<evidence type="ECO:0000313" key="1">
    <source>
        <dbReference type="EMBL" id="KAJ3557646.1"/>
    </source>
</evidence>
<evidence type="ECO:0000313" key="2">
    <source>
        <dbReference type="Proteomes" id="UP001148662"/>
    </source>
</evidence>
<dbReference type="EMBL" id="JANHOG010000142">
    <property type="protein sequence ID" value="KAJ3557646.1"/>
    <property type="molecule type" value="Genomic_DNA"/>
</dbReference>
<accession>A0ACC1TBD9</accession>
<dbReference type="Proteomes" id="UP001148662">
    <property type="component" value="Unassembled WGS sequence"/>
</dbReference>
<proteinExistence type="predicted"/>